<protein>
    <submittedName>
        <fullName evidence="2">ParE toxin of type II toxin-antitoxin system, parDE</fullName>
    </submittedName>
</protein>
<sequence>MTENYTVSYSEDALNDLREIYTYIADELLVPETATAQVGRIRKEVRSLNFMPARYALVEWEPWHSMGMHQLPVNNFIVYYLVDDEAGTVTVVRIFYGGRDIEGIVNSHE</sequence>
<evidence type="ECO:0000313" key="2">
    <source>
        <dbReference type="EMBL" id="DAF56539.1"/>
    </source>
</evidence>
<dbReference type="InterPro" id="IPR035093">
    <property type="entry name" value="RelE/ParE_toxin_dom_sf"/>
</dbReference>
<dbReference type="InterPro" id="IPR007712">
    <property type="entry name" value="RelE/ParE_toxin"/>
</dbReference>
<dbReference type="SUPFAM" id="SSF143011">
    <property type="entry name" value="RelE-like"/>
    <property type="match status" value="1"/>
</dbReference>
<proteinExistence type="predicted"/>
<evidence type="ECO:0000256" key="1">
    <source>
        <dbReference type="ARBA" id="ARBA00022649"/>
    </source>
</evidence>
<accession>A0A8S5T0H4</accession>
<dbReference type="EMBL" id="BK032719">
    <property type="protein sequence ID" value="DAF56539.1"/>
    <property type="molecule type" value="Genomic_DNA"/>
</dbReference>
<name>A0A8S5T0H4_9CAUD</name>
<organism evidence="2">
    <name type="scientific">Siphoviridae sp. ctSOv1</name>
    <dbReference type="NCBI Taxonomy" id="2827872"/>
    <lineage>
        <taxon>Viruses</taxon>
        <taxon>Duplodnaviria</taxon>
        <taxon>Heunggongvirae</taxon>
        <taxon>Uroviricota</taxon>
        <taxon>Caudoviricetes</taxon>
    </lineage>
</organism>
<dbReference type="Pfam" id="PF05016">
    <property type="entry name" value="ParE_toxin"/>
    <property type="match status" value="1"/>
</dbReference>
<reference evidence="2" key="1">
    <citation type="journal article" date="2021" name="Proc. Natl. Acad. Sci. U.S.A.">
        <title>A Catalog of Tens of Thousands of Viruses from Human Metagenomes Reveals Hidden Associations with Chronic Diseases.</title>
        <authorList>
            <person name="Tisza M.J."/>
            <person name="Buck C.B."/>
        </authorList>
    </citation>
    <scope>NUCLEOTIDE SEQUENCE</scope>
    <source>
        <strain evidence="2">CtSOv1</strain>
    </source>
</reference>
<keyword evidence="1" id="KW-1277">Toxin-antitoxin system</keyword>
<dbReference type="Gene3D" id="3.30.2310.20">
    <property type="entry name" value="RelE-like"/>
    <property type="match status" value="1"/>
</dbReference>